<organism evidence="1 2">
    <name type="scientific">Cymbomonas tetramitiformis</name>
    <dbReference type="NCBI Taxonomy" id="36881"/>
    <lineage>
        <taxon>Eukaryota</taxon>
        <taxon>Viridiplantae</taxon>
        <taxon>Chlorophyta</taxon>
        <taxon>Pyramimonadophyceae</taxon>
        <taxon>Pyramimonadales</taxon>
        <taxon>Pyramimonadaceae</taxon>
        <taxon>Cymbomonas</taxon>
    </lineage>
</organism>
<gene>
    <name evidence="1" type="ORF">CYMTET_5892</name>
</gene>
<reference evidence="1 2" key="1">
    <citation type="journal article" date="2015" name="Genome Biol. Evol.">
        <title>Comparative Genomics of a Bacterivorous Green Alga Reveals Evolutionary Causalities and Consequences of Phago-Mixotrophic Mode of Nutrition.</title>
        <authorList>
            <person name="Burns J.A."/>
            <person name="Paasch A."/>
            <person name="Narechania A."/>
            <person name="Kim E."/>
        </authorList>
    </citation>
    <scope>NUCLEOTIDE SEQUENCE [LARGE SCALE GENOMIC DNA]</scope>
    <source>
        <strain evidence="1 2">PLY_AMNH</strain>
    </source>
</reference>
<sequence length="387" mass="42108">MPASRPNGPSDADLPSLLAAKRPCHRGTMTVSCAMASSSRSLDWPSQYGATTVAPAPSCRSLWAASWSRDCPSQYGAATVAPAPSCRSLWAASWSRPKGNVDDGCWRKRCFTASELRALAEESATTGFAWDTSEQSEWAQVRKPGYLANDVGSRLTLRVDTSASHGTGGQREAKFWRDWCEDKEYAHRLRNHVNCQSYTASGGIENTTVTLAILKSYTASGGIENTTVTLAILKSYMHMGNAEITCLEGCSCQPATIDAHWEMRQSMTTMHALEVSRSPLCTLQIQVHSPIPRLACSRFHSLESAARMPLAMALWPAGLKMQATCLRCSQMRGDLCVVSSTSSGEHKFKVVGVSVGVDVLAYANQKMRPDEEALHMLFDTTDRIGGL</sequence>
<protein>
    <submittedName>
        <fullName evidence="1">Uncharacterized protein</fullName>
    </submittedName>
</protein>
<proteinExistence type="predicted"/>
<evidence type="ECO:0000313" key="1">
    <source>
        <dbReference type="EMBL" id="KAK3286560.1"/>
    </source>
</evidence>
<dbReference type="EMBL" id="LGRX02001222">
    <property type="protein sequence ID" value="KAK3286560.1"/>
    <property type="molecule type" value="Genomic_DNA"/>
</dbReference>
<keyword evidence="2" id="KW-1185">Reference proteome</keyword>
<dbReference type="AlphaFoldDB" id="A0AAE0GYI5"/>
<dbReference type="Proteomes" id="UP001190700">
    <property type="component" value="Unassembled WGS sequence"/>
</dbReference>
<dbReference type="PANTHER" id="PTHR34407">
    <property type="entry name" value="EXPRESSED PROTEIN"/>
    <property type="match status" value="1"/>
</dbReference>
<comment type="caution">
    <text evidence="1">The sequence shown here is derived from an EMBL/GenBank/DDBJ whole genome shotgun (WGS) entry which is preliminary data.</text>
</comment>
<dbReference type="PANTHER" id="PTHR34407:SF1">
    <property type="entry name" value="SGNH HYDROLASE-TYPE ESTERASE DOMAIN-CONTAINING PROTEIN"/>
    <property type="match status" value="1"/>
</dbReference>
<accession>A0AAE0GYI5</accession>
<evidence type="ECO:0000313" key="2">
    <source>
        <dbReference type="Proteomes" id="UP001190700"/>
    </source>
</evidence>
<name>A0AAE0GYI5_9CHLO</name>